<dbReference type="AlphaFoldDB" id="A0A328PGW1"/>
<reference evidence="5 6" key="1">
    <citation type="submission" date="2018-06" db="EMBL/GenBank/DDBJ databases">
        <title>Draft genome sequence of hyperthermophilic methanogen Methanothermobacter tenebrarum sp. MCM-B 1447.</title>
        <authorList>
            <person name="Pore S.D."/>
            <person name="Dagar S."/>
            <person name="Dhakephalkar P.K."/>
        </authorList>
    </citation>
    <scope>NUCLEOTIDE SEQUENCE [LARGE SCALE GENOMIC DNA]</scope>
    <source>
        <strain evidence="5 6">MCM B 1447</strain>
    </source>
</reference>
<comment type="caution">
    <text evidence="5">The sequence shown here is derived from an EMBL/GenBank/DDBJ whole genome shotgun (WGS) entry which is preliminary data.</text>
</comment>
<dbReference type="InterPro" id="IPR000671">
    <property type="entry name" value="Peptidase_A31"/>
</dbReference>
<keyword evidence="4 5" id="KW-0378">Hydrolase</keyword>
<comment type="similarity">
    <text evidence="1">Belongs to the peptidase A31 family.</text>
</comment>
<dbReference type="PANTHER" id="PTHR30302">
    <property type="entry name" value="HYDROGENASE 1 MATURATION PROTEASE"/>
    <property type="match status" value="1"/>
</dbReference>
<gene>
    <name evidence="5" type="primary">hycI</name>
    <name evidence="5" type="ORF">DPC56_04890</name>
</gene>
<evidence type="ECO:0000313" key="5">
    <source>
        <dbReference type="EMBL" id="RAO79065.1"/>
    </source>
</evidence>
<dbReference type="GO" id="GO:0008047">
    <property type="term" value="F:enzyme activator activity"/>
    <property type="evidence" value="ECO:0007669"/>
    <property type="project" value="InterPro"/>
</dbReference>
<dbReference type="Pfam" id="PF01750">
    <property type="entry name" value="HycI"/>
    <property type="match status" value="1"/>
</dbReference>
<dbReference type="InterPro" id="IPR004420">
    <property type="entry name" value="Pept_A31_hyd_mat_HycI"/>
</dbReference>
<accession>A0A328PGW1</accession>
<evidence type="ECO:0000313" key="6">
    <source>
        <dbReference type="Proteomes" id="UP000249782"/>
    </source>
</evidence>
<evidence type="ECO:0000256" key="3">
    <source>
        <dbReference type="ARBA" id="ARBA00022750"/>
    </source>
</evidence>
<dbReference type="EC" id="3.4.23.51" evidence="5"/>
<dbReference type="NCBIfam" id="TIGR00072">
    <property type="entry name" value="hydrog_prot"/>
    <property type="match status" value="1"/>
</dbReference>
<proteinExistence type="inferred from homology"/>
<dbReference type="CDD" id="cd06067">
    <property type="entry name" value="H2MP_MemB-H2evol"/>
    <property type="match status" value="1"/>
</dbReference>
<dbReference type="InterPro" id="IPR023430">
    <property type="entry name" value="Pept_HybD-like_dom_sf"/>
</dbReference>
<dbReference type="PRINTS" id="PR00446">
    <property type="entry name" value="HYDRGNUPTAKE"/>
</dbReference>
<dbReference type="EMBL" id="QLOE01000005">
    <property type="protein sequence ID" value="RAO79065.1"/>
    <property type="molecule type" value="Genomic_DNA"/>
</dbReference>
<dbReference type="PANTHER" id="PTHR30302:SF1">
    <property type="entry name" value="HYDROGENASE 2 MATURATION PROTEASE"/>
    <property type="match status" value="1"/>
</dbReference>
<evidence type="ECO:0000256" key="1">
    <source>
        <dbReference type="ARBA" id="ARBA00006814"/>
    </source>
</evidence>
<dbReference type="SUPFAM" id="SSF53163">
    <property type="entry name" value="HybD-like"/>
    <property type="match status" value="1"/>
</dbReference>
<name>A0A328PGW1_9EURY</name>
<dbReference type="GO" id="GO:0016485">
    <property type="term" value="P:protein processing"/>
    <property type="evidence" value="ECO:0007669"/>
    <property type="project" value="TreeGrafter"/>
</dbReference>
<dbReference type="GO" id="GO:0004190">
    <property type="term" value="F:aspartic-type endopeptidase activity"/>
    <property type="evidence" value="ECO:0007669"/>
    <property type="project" value="UniProtKB-KW"/>
</dbReference>
<protein>
    <submittedName>
        <fullName evidence="5">Hydrogenase maturation peptidase HycI</fullName>
        <ecNumber evidence="5">3.4.23.51</ecNumber>
    </submittedName>
</protein>
<keyword evidence="2" id="KW-0645">Protease</keyword>
<dbReference type="Gene3D" id="3.40.50.1450">
    <property type="entry name" value="HybD-like"/>
    <property type="match status" value="1"/>
</dbReference>
<evidence type="ECO:0000256" key="4">
    <source>
        <dbReference type="ARBA" id="ARBA00022801"/>
    </source>
</evidence>
<dbReference type="Proteomes" id="UP000249782">
    <property type="component" value="Unassembled WGS sequence"/>
</dbReference>
<organism evidence="5 6">
    <name type="scientific">Methanothermobacter tenebrarum</name>
    <dbReference type="NCBI Taxonomy" id="680118"/>
    <lineage>
        <taxon>Archaea</taxon>
        <taxon>Methanobacteriati</taxon>
        <taxon>Methanobacteriota</taxon>
        <taxon>Methanomada group</taxon>
        <taxon>Methanobacteria</taxon>
        <taxon>Methanobacteriales</taxon>
        <taxon>Methanobacteriaceae</taxon>
        <taxon>Methanothermobacter</taxon>
    </lineage>
</organism>
<evidence type="ECO:0000256" key="2">
    <source>
        <dbReference type="ARBA" id="ARBA00022670"/>
    </source>
</evidence>
<sequence length="140" mass="15483">MLILTVGNELRGDDGLGPAIAKKLSKSKNLIIIDGGTVPENFTGKIKKEDPSHIIIIDAVEMGAQPGTIKIIEKDKIANYNISTHAMPLSFLIEYLQAHKDYKITLIGIQPKKLDFSTKISEPVRESMEKLISILEETIQ</sequence>
<keyword evidence="6" id="KW-1185">Reference proteome</keyword>
<dbReference type="NCBIfam" id="TIGR00142">
    <property type="entry name" value="hycI"/>
    <property type="match status" value="1"/>
</dbReference>
<keyword evidence="3" id="KW-0064">Aspartyl protease</keyword>
<dbReference type="OrthoDB" id="44145at2157"/>